<comment type="pathway">
    <text evidence="2 15">Amino-acid biosynthesis; L-tryptophan biosynthesis; L-tryptophan from chorismate: step 1/5.</text>
</comment>
<sequence>MGIQGCKLQLQIEVIKNPMMNQEQFKQMAAAGHNRIPLYRCISADLDTPLSAWLKLANGKHTFLLESVEGGARWGRYSIIGLSANFRFQVHGRKFQEFAYDTLVDEYEVEDVLQQVETIKARYSVPEIEELPGFNGGLVGYFGYEIIEQIEPKLIGLAPEDRLHIPDVNMMLAEDIAVFDNLAGKVWLMVHVNPHEELAYEKGKKRLEDLTHRLRSGTTGYAELINQDSIDTTDFKTGFTQGEFNVAVDQCKSYIESGDIMQVVLSQRISTKFNARPLDVYRALRASNPSPYMYFIDFGDYQVVGSSPEVLVRRIGDEVTLRPIAGTRPRGKTAEEDRALEIDLLNDPKEIAEHLMLIDLGRNDIGRIAEIGSVVLKDKMIIEHYSHVMHIVSEIRGQLKTGKSNADIIKAVFPAGTLSGAAKVRAMEVIAELEKVKRNVYAGAVGYWGWHGDMDMAIAIRTAVIKDQELHVQAGAGIVADSTAENEWQEIMNKSKAVFRAVEQATKGL</sequence>
<dbReference type="Pfam" id="PF04715">
    <property type="entry name" value="Anth_synt_I_N"/>
    <property type="match status" value="1"/>
</dbReference>
<dbReference type="InterPro" id="IPR005256">
    <property type="entry name" value="Anth_synth_I_PabB"/>
</dbReference>
<reference evidence="18 19" key="1">
    <citation type="submission" date="2019-03" db="EMBL/GenBank/DDBJ databases">
        <title>Genomic Encyclopedia of Type Strains, Phase IV (KMG-IV): sequencing the most valuable type-strain genomes for metagenomic binning, comparative biology and taxonomic classification.</title>
        <authorList>
            <person name="Goeker M."/>
        </authorList>
    </citation>
    <scope>NUCLEOTIDE SEQUENCE [LARGE SCALE GENOMIC DNA]</scope>
    <source>
        <strain evidence="18 19">DSM 25488</strain>
    </source>
</reference>
<keyword evidence="12 15" id="KW-0456">Lyase</keyword>
<evidence type="ECO:0000256" key="6">
    <source>
        <dbReference type="ARBA" id="ARBA00020653"/>
    </source>
</evidence>
<dbReference type="NCBIfam" id="TIGR00564">
    <property type="entry name" value="trpE_most"/>
    <property type="match status" value="1"/>
</dbReference>
<dbReference type="EC" id="4.1.3.27" evidence="5 15"/>
<evidence type="ECO:0000256" key="1">
    <source>
        <dbReference type="ARBA" id="ARBA00001946"/>
    </source>
</evidence>
<dbReference type="GO" id="GO:0004049">
    <property type="term" value="F:anthranilate synthase activity"/>
    <property type="evidence" value="ECO:0007669"/>
    <property type="project" value="UniProtKB-EC"/>
</dbReference>
<dbReference type="GO" id="GO:0046872">
    <property type="term" value="F:metal ion binding"/>
    <property type="evidence" value="ECO:0007669"/>
    <property type="project" value="UniProtKB-KW"/>
</dbReference>
<name>A0A4V3DIN3_9GAMM</name>
<evidence type="ECO:0000256" key="15">
    <source>
        <dbReference type="RuleBase" id="RU364045"/>
    </source>
</evidence>
<organism evidence="18 19">
    <name type="scientific">Marinicella litoralis</name>
    <dbReference type="NCBI Taxonomy" id="644220"/>
    <lineage>
        <taxon>Bacteria</taxon>
        <taxon>Pseudomonadati</taxon>
        <taxon>Pseudomonadota</taxon>
        <taxon>Gammaproteobacteria</taxon>
        <taxon>Lysobacterales</taxon>
        <taxon>Marinicellaceae</taxon>
        <taxon>Marinicella</taxon>
    </lineage>
</organism>
<evidence type="ECO:0000259" key="16">
    <source>
        <dbReference type="Pfam" id="PF00425"/>
    </source>
</evidence>
<comment type="similarity">
    <text evidence="3 15">Belongs to the anthranilate synthase component I family.</text>
</comment>
<comment type="cofactor">
    <cofactor evidence="1 15">
        <name>Mg(2+)</name>
        <dbReference type="ChEBI" id="CHEBI:18420"/>
    </cofactor>
</comment>
<evidence type="ECO:0000256" key="14">
    <source>
        <dbReference type="ARBA" id="ARBA00047683"/>
    </source>
</evidence>
<dbReference type="PRINTS" id="PR00095">
    <property type="entry name" value="ANTSNTHASEI"/>
</dbReference>
<evidence type="ECO:0000256" key="11">
    <source>
        <dbReference type="ARBA" id="ARBA00023141"/>
    </source>
</evidence>
<keyword evidence="11 15" id="KW-0057">Aromatic amino acid biosynthesis</keyword>
<evidence type="ECO:0000256" key="5">
    <source>
        <dbReference type="ARBA" id="ARBA00012266"/>
    </source>
</evidence>
<keyword evidence="7 15" id="KW-0028">Amino-acid biosynthesis</keyword>
<evidence type="ECO:0000256" key="10">
    <source>
        <dbReference type="ARBA" id="ARBA00022842"/>
    </source>
</evidence>
<dbReference type="Pfam" id="PF00425">
    <property type="entry name" value="Chorismate_bind"/>
    <property type="match status" value="1"/>
</dbReference>
<keyword evidence="8 15" id="KW-0479">Metal-binding</keyword>
<keyword evidence="19" id="KW-1185">Reference proteome</keyword>
<dbReference type="GO" id="GO:0000162">
    <property type="term" value="P:L-tryptophan biosynthetic process"/>
    <property type="evidence" value="ECO:0007669"/>
    <property type="project" value="UniProtKB-UniPathway"/>
</dbReference>
<dbReference type="EMBL" id="SNZB01000002">
    <property type="protein sequence ID" value="TDR22771.1"/>
    <property type="molecule type" value="Genomic_DNA"/>
</dbReference>
<evidence type="ECO:0000313" key="19">
    <source>
        <dbReference type="Proteomes" id="UP000295724"/>
    </source>
</evidence>
<dbReference type="Proteomes" id="UP000295724">
    <property type="component" value="Unassembled WGS sequence"/>
</dbReference>
<dbReference type="RefSeq" id="WP_306475080.1">
    <property type="nucleotide sequence ID" value="NZ_SNZB01000002.1"/>
</dbReference>
<feature type="domain" description="Anthranilate synthase component I N-terminal" evidence="17">
    <location>
        <begin position="45"/>
        <end position="188"/>
    </location>
</feature>
<dbReference type="InterPro" id="IPR005801">
    <property type="entry name" value="ADC_synthase"/>
</dbReference>
<protein>
    <recommendedName>
        <fullName evidence="6 15">Anthranilate synthase component 1</fullName>
        <ecNumber evidence="5 15">4.1.3.27</ecNumber>
    </recommendedName>
</protein>
<dbReference type="UniPathway" id="UPA00035">
    <property type="reaction ID" value="UER00040"/>
</dbReference>
<comment type="caution">
    <text evidence="18">The sequence shown here is derived from an EMBL/GenBank/DDBJ whole genome shotgun (WGS) entry which is preliminary data.</text>
</comment>
<dbReference type="Gene3D" id="3.60.120.10">
    <property type="entry name" value="Anthranilate synthase"/>
    <property type="match status" value="1"/>
</dbReference>
<comment type="catalytic activity">
    <reaction evidence="14 15">
        <text>chorismate + L-glutamine = anthranilate + pyruvate + L-glutamate + H(+)</text>
        <dbReference type="Rhea" id="RHEA:21732"/>
        <dbReference type="ChEBI" id="CHEBI:15361"/>
        <dbReference type="ChEBI" id="CHEBI:15378"/>
        <dbReference type="ChEBI" id="CHEBI:16567"/>
        <dbReference type="ChEBI" id="CHEBI:29748"/>
        <dbReference type="ChEBI" id="CHEBI:29985"/>
        <dbReference type="ChEBI" id="CHEBI:58359"/>
        <dbReference type="EC" id="4.1.3.27"/>
    </reaction>
</comment>
<evidence type="ECO:0000256" key="9">
    <source>
        <dbReference type="ARBA" id="ARBA00022822"/>
    </source>
</evidence>
<evidence type="ECO:0000256" key="12">
    <source>
        <dbReference type="ARBA" id="ARBA00023239"/>
    </source>
</evidence>
<evidence type="ECO:0000256" key="2">
    <source>
        <dbReference type="ARBA" id="ARBA00004873"/>
    </source>
</evidence>
<dbReference type="PANTHER" id="PTHR11236">
    <property type="entry name" value="AMINOBENZOATE/ANTHRANILATE SYNTHASE"/>
    <property type="match status" value="1"/>
</dbReference>
<evidence type="ECO:0000256" key="3">
    <source>
        <dbReference type="ARBA" id="ARBA00009562"/>
    </source>
</evidence>
<comment type="subunit">
    <text evidence="4 15">Heterotetramer consisting of two non-identical subunits: a beta subunit (TrpG) and a large alpha subunit (TrpE).</text>
</comment>
<comment type="function">
    <text evidence="13 15">Part of a heterotetrameric complex that catalyzes the two-step biosynthesis of anthranilate, an intermediate in the biosynthesis of L-tryptophan. In the first step, the glutamine-binding beta subunit (TrpG) of anthranilate synthase (AS) provides the glutamine amidotransferase activity which generates ammonia as a substrate that, along with chorismate, is used in the second step, catalyzed by the large alpha subunit of AS (TrpE) to produce anthranilate. In the absence of TrpG, TrpE can synthesize anthranilate directly from chorismate and high concentrations of ammonia.</text>
</comment>
<evidence type="ECO:0000313" key="18">
    <source>
        <dbReference type="EMBL" id="TDR22771.1"/>
    </source>
</evidence>
<evidence type="ECO:0000256" key="13">
    <source>
        <dbReference type="ARBA" id="ARBA00025634"/>
    </source>
</evidence>
<evidence type="ECO:0000256" key="4">
    <source>
        <dbReference type="ARBA" id="ARBA00011575"/>
    </source>
</evidence>
<accession>A0A4V3DIN3</accession>
<evidence type="ECO:0000256" key="8">
    <source>
        <dbReference type="ARBA" id="ARBA00022723"/>
    </source>
</evidence>
<dbReference type="InterPro" id="IPR006805">
    <property type="entry name" value="Anth_synth_I_N"/>
</dbReference>
<proteinExistence type="inferred from homology"/>
<gene>
    <name evidence="15" type="primary">trpE</name>
    <name evidence="18" type="ORF">C8D91_1264</name>
</gene>
<evidence type="ECO:0000259" key="17">
    <source>
        <dbReference type="Pfam" id="PF04715"/>
    </source>
</evidence>
<dbReference type="PANTHER" id="PTHR11236:SF48">
    <property type="entry name" value="ISOCHORISMATE SYNTHASE MENF"/>
    <property type="match status" value="1"/>
</dbReference>
<dbReference type="InterPro" id="IPR019999">
    <property type="entry name" value="Anth_synth_I-like"/>
</dbReference>
<dbReference type="AlphaFoldDB" id="A0A4V3DIN3"/>
<dbReference type="SUPFAM" id="SSF56322">
    <property type="entry name" value="ADC synthase"/>
    <property type="match status" value="1"/>
</dbReference>
<evidence type="ECO:0000256" key="7">
    <source>
        <dbReference type="ARBA" id="ARBA00022605"/>
    </source>
</evidence>
<feature type="domain" description="Chorismate-utilising enzyme C-terminal" evidence="16">
    <location>
        <begin position="243"/>
        <end position="494"/>
    </location>
</feature>
<dbReference type="InterPro" id="IPR015890">
    <property type="entry name" value="Chorismate_C"/>
</dbReference>
<keyword evidence="10 15" id="KW-0460">Magnesium</keyword>
<keyword evidence="9 15" id="KW-0822">Tryptophan biosynthesis</keyword>